<evidence type="ECO:0000259" key="5">
    <source>
        <dbReference type="Pfam" id="PF12850"/>
    </source>
</evidence>
<name>A0A1M5JIR1_9FIRM</name>
<evidence type="ECO:0000256" key="4">
    <source>
        <dbReference type="SAM" id="Phobius"/>
    </source>
</evidence>
<dbReference type="Proteomes" id="UP000242329">
    <property type="component" value="Unassembled WGS sequence"/>
</dbReference>
<dbReference type="PANTHER" id="PTHR31302:SF31">
    <property type="entry name" value="PHOSPHODIESTERASE YAEI"/>
    <property type="match status" value="1"/>
</dbReference>
<dbReference type="PANTHER" id="PTHR31302">
    <property type="entry name" value="TRANSMEMBRANE PROTEIN WITH METALLOPHOSPHOESTERASE DOMAIN-RELATED"/>
    <property type="match status" value="1"/>
</dbReference>
<dbReference type="Gene3D" id="3.60.21.10">
    <property type="match status" value="1"/>
</dbReference>
<feature type="transmembrane region" description="Helical" evidence="4">
    <location>
        <begin position="148"/>
        <end position="167"/>
    </location>
</feature>
<gene>
    <name evidence="6" type="ORF">SAMN02745221_00130</name>
</gene>
<dbReference type="PROSITE" id="PS51257">
    <property type="entry name" value="PROKAR_LIPOPROTEIN"/>
    <property type="match status" value="1"/>
</dbReference>
<evidence type="ECO:0000313" key="6">
    <source>
        <dbReference type="EMBL" id="SHG40149.1"/>
    </source>
</evidence>
<accession>A0A1M5JIR1</accession>
<dbReference type="GO" id="GO:0046872">
    <property type="term" value="F:metal ion binding"/>
    <property type="evidence" value="ECO:0007669"/>
    <property type="project" value="UniProtKB-KW"/>
</dbReference>
<dbReference type="GO" id="GO:0009245">
    <property type="term" value="P:lipid A biosynthetic process"/>
    <property type="evidence" value="ECO:0007669"/>
    <property type="project" value="TreeGrafter"/>
</dbReference>
<dbReference type="InterPro" id="IPR029052">
    <property type="entry name" value="Metallo-depent_PP-like"/>
</dbReference>
<keyword evidence="2" id="KW-0479">Metal-binding</keyword>
<keyword evidence="4" id="KW-0812">Transmembrane</keyword>
<evidence type="ECO:0000256" key="2">
    <source>
        <dbReference type="ARBA" id="ARBA00022723"/>
    </source>
</evidence>
<dbReference type="AlphaFoldDB" id="A0A1M5JIR1"/>
<keyword evidence="4" id="KW-0472">Membrane</keyword>
<proteinExistence type="inferred from homology"/>
<dbReference type="Pfam" id="PF12850">
    <property type="entry name" value="Metallophos_2"/>
    <property type="match status" value="1"/>
</dbReference>
<keyword evidence="7" id="KW-1185">Reference proteome</keyword>
<reference evidence="7" key="1">
    <citation type="submission" date="2016-11" db="EMBL/GenBank/DDBJ databases">
        <authorList>
            <person name="Varghese N."/>
            <person name="Submissions S."/>
        </authorList>
    </citation>
    <scope>NUCLEOTIDE SEQUENCE [LARGE SCALE GENOMIC DNA]</scope>
    <source>
        <strain evidence="7">DSM 11003</strain>
    </source>
</reference>
<evidence type="ECO:0000256" key="1">
    <source>
        <dbReference type="ARBA" id="ARBA00008950"/>
    </source>
</evidence>
<feature type="transmembrane region" description="Helical" evidence="4">
    <location>
        <begin position="21"/>
        <end position="38"/>
    </location>
</feature>
<sequence>MQHIKTGTLKWRNNQFLKMTALLITAFFFACMAVYLLGPTTYNIEGLRLNFSLSPASQGQTVIHLPPFGSISAFTHNSPLKLSIELSYIGTDLARDLLHSYSSSSFIERLRSHIPGIMPFFIFKQVILAFAGALLMTYLIWRSSLKQTLLAAALAVSLLLLIFWQTFATYDIRAFKEPEYSGVITLAPNLIPEPEKLLSQLDEVQKQTRKVVDNIKVLFAHAENFSLVGNPAESSEIKKVLVISDLHSNPVGIEFITSLAQSFKVDLVIDAGDLTDFGSEAEIQAVEKLKNLNIPYVFASGNHDTPETVAFIKSLKKGIVLEGLTEVAGLKILGTGDPLAASLDVAITDENEWEETVLAKVPELASQAEAKPDLVVIHNHKAAQKLAQTFPLVIHGHNHRLEIAEGNGNIKINPGTAGAAGLRGLYAEKGVPYSAVILYIKPGEKPLACDIVKYDPLADRFFIERKLFKNGLKAQLERYPSASSSTLP</sequence>
<evidence type="ECO:0000313" key="7">
    <source>
        <dbReference type="Proteomes" id="UP000242329"/>
    </source>
</evidence>
<dbReference type="SUPFAM" id="SSF56300">
    <property type="entry name" value="Metallo-dependent phosphatases"/>
    <property type="match status" value="1"/>
</dbReference>
<dbReference type="STRING" id="1123382.SAMN02745221_00130"/>
<feature type="domain" description="Calcineurin-like phosphoesterase" evidence="5">
    <location>
        <begin position="239"/>
        <end position="420"/>
    </location>
</feature>
<organism evidence="6 7">
    <name type="scientific">Thermosyntropha lipolytica DSM 11003</name>
    <dbReference type="NCBI Taxonomy" id="1123382"/>
    <lineage>
        <taxon>Bacteria</taxon>
        <taxon>Bacillati</taxon>
        <taxon>Bacillota</taxon>
        <taxon>Clostridia</taxon>
        <taxon>Eubacteriales</taxon>
        <taxon>Syntrophomonadaceae</taxon>
        <taxon>Thermosyntropha</taxon>
    </lineage>
</organism>
<protein>
    <submittedName>
        <fullName evidence="6">Predicted phosphoesterase</fullName>
    </submittedName>
</protein>
<feature type="transmembrane region" description="Helical" evidence="4">
    <location>
        <begin position="120"/>
        <end position="141"/>
    </location>
</feature>
<dbReference type="EMBL" id="FQWY01000002">
    <property type="protein sequence ID" value="SHG40149.1"/>
    <property type="molecule type" value="Genomic_DNA"/>
</dbReference>
<evidence type="ECO:0000256" key="3">
    <source>
        <dbReference type="ARBA" id="ARBA00022801"/>
    </source>
</evidence>
<dbReference type="InterPro" id="IPR051158">
    <property type="entry name" value="Metallophosphoesterase_sf"/>
</dbReference>
<dbReference type="InterPro" id="IPR024654">
    <property type="entry name" value="Calcineurin-like_PHP_lpxH"/>
</dbReference>
<dbReference type="GO" id="GO:0008758">
    <property type="term" value="F:UDP-2,3-diacylglucosamine hydrolase activity"/>
    <property type="evidence" value="ECO:0007669"/>
    <property type="project" value="TreeGrafter"/>
</dbReference>
<dbReference type="RefSeq" id="WP_073088904.1">
    <property type="nucleotide sequence ID" value="NZ_FQWY01000002.1"/>
</dbReference>
<keyword evidence="4" id="KW-1133">Transmembrane helix</keyword>
<keyword evidence="3" id="KW-0378">Hydrolase</keyword>
<comment type="similarity">
    <text evidence="1">Belongs to the metallophosphoesterase superfamily. YfcE family.</text>
</comment>
<dbReference type="GO" id="GO:0016020">
    <property type="term" value="C:membrane"/>
    <property type="evidence" value="ECO:0007669"/>
    <property type="project" value="GOC"/>
</dbReference>